<dbReference type="InterPro" id="IPR011009">
    <property type="entry name" value="Kinase-like_dom_sf"/>
</dbReference>
<dbReference type="SUPFAM" id="SSF56112">
    <property type="entry name" value="Protein kinase-like (PK-like)"/>
    <property type="match status" value="1"/>
</dbReference>
<dbReference type="GO" id="GO:0005524">
    <property type="term" value="F:ATP binding"/>
    <property type="evidence" value="ECO:0007669"/>
    <property type="project" value="InterPro"/>
</dbReference>
<feature type="domain" description="Protein kinase" evidence="1">
    <location>
        <begin position="1"/>
        <end position="108"/>
    </location>
</feature>
<feature type="non-terminal residue" evidence="2">
    <location>
        <position position="108"/>
    </location>
</feature>
<dbReference type="EMBL" id="KV722661">
    <property type="protein sequence ID" value="OCH84537.1"/>
    <property type="molecule type" value="Genomic_DNA"/>
</dbReference>
<dbReference type="InterPro" id="IPR040976">
    <property type="entry name" value="Pkinase_fungal"/>
</dbReference>
<evidence type="ECO:0000259" key="1">
    <source>
        <dbReference type="PROSITE" id="PS50011"/>
    </source>
</evidence>
<dbReference type="PROSITE" id="PS50011">
    <property type="entry name" value="PROTEIN_KINASE_DOM"/>
    <property type="match status" value="1"/>
</dbReference>
<gene>
    <name evidence="2" type="ORF">OBBRIDRAFT_696665</name>
</gene>
<evidence type="ECO:0000313" key="3">
    <source>
        <dbReference type="Proteomes" id="UP000250043"/>
    </source>
</evidence>
<feature type="non-terminal residue" evidence="2">
    <location>
        <position position="1"/>
    </location>
</feature>
<dbReference type="OrthoDB" id="5584477at2759"/>
<dbReference type="AlphaFoldDB" id="A0A8E2DF89"/>
<evidence type="ECO:0000313" key="2">
    <source>
        <dbReference type="EMBL" id="OCH84537.1"/>
    </source>
</evidence>
<reference evidence="2 3" key="1">
    <citation type="submission" date="2016-07" db="EMBL/GenBank/DDBJ databases">
        <title>Draft genome of the white-rot fungus Obba rivulosa 3A-2.</title>
        <authorList>
            <consortium name="DOE Joint Genome Institute"/>
            <person name="Miettinen O."/>
            <person name="Riley R."/>
            <person name="Acob R."/>
            <person name="Barry K."/>
            <person name="Cullen D."/>
            <person name="De Vries R."/>
            <person name="Hainaut M."/>
            <person name="Hatakka A."/>
            <person name="Henrissat B."/>
            <person name="Hilden K."/>
            <person name="Kuo R."/>
            <person name="Labutti K."/>
            <person name="Lipzen A."/>
            <person name="Makela M.R."/>
            <person name="Sandor L."/>
            <person name="Spatafora J.W."/>
            <person name="Grigoriev I.V."/>
            <person name="Hibbett D.S."/>
        </authorList>
    </citation>
    <scope>NUCLEOTIDE SEQUENCE [LARGE SCALE GENOMIC DNA]</scope>
    <source>
        <strain evidence="2 3">3A-2</strain>
    </source>
</reference>
<name>A0A8E2DF89_9APHY</name>
<dbReference type="Proteomes" id="UP000250043">
    <property type="component" value="Unassembled WGS sequence"/>
</dbReference>
<protein>
    <recommendedName>
        <fullName evidence="1">Protein kinase domain-containing protein</fullName>
    </recommendedName>
</protein>
<dbReference type="Gene3D" id="1.10.510.10">
    <property type="entry name" value="Transferase(Phosphotransferase) domain 1"/>
    <property type="match status" value="1"/>
</dbReference>
<organism evidence="2 3">
    <name type="scientific">Obba rivulosa</name>
    <dbReference type="NCBI Taxonomy" id="1052685"/>
    <lineage>
        <taxon>Eukaryota</taxon>
        <taxon>Fungi</taxon>
        <taxon>Dikarya</taxon>
        <taxon>Basidiomycota</taxon>
        <taxon>Agaricomycotina</taxon>
        <taxon>Agaricomycetes</taxon>
        <taxon>Polyporales</taxon>
        <taxon>Gelatoporiaceae</taxon>
        <taxon>Obba</taxon>
    </lineage>
</organism>
<dbReference type="GO" id="GO:0004672">
    <property type="term" value="F:protein kinase activity"/>
    <property type="evidence" value="ECO:0007669"/>
    <property type="project" value="InterPro"/>
</dbReference>
<proteinExistence type="predicted"/>
<dbReference type="Pfam" id="PF17667">
    <property type="entry name" value="Pkinase_fungal"/>
    <property type="match status" value="1"/>
</dbReference>
<keyword evidence="3" id="KW-1185">Reference proteome</keyword>
<sequence>HHWAWTIAEVLHRDVSINNVMFYRDVARNSVIGVLCDWDLANKKDLLGPDFLTSEELRRREAKYRTGTGPFMAIELLNEPRREAGVDLTPNHQYRHDLESFFYVLVWF</sequence>
<dbReference type="PANTHER" id="PTHR38248">
    <property type="entry name" value="FUNK1 6"/>
    <property type="match status" value="1"/>
</dbReference>
<accession>A0A8E2DF89</accession>
<dbReference type="PANTHER" id="PTHR38248:SF2">
    <property type="entry name" value="FUNK1 11"/>
    <property type="match status" value="1"/>
</dbReference>
<dbReference type="InterPro" id="IPR000719">
    <property type="entry name" value="Prot_kinase_dom"/>
</dbReference>